<evidence type="ECO:0000313" key="6">
    <source>
        <dbReference type="EMBL" id="TXK60525.1"/>
    </source>
</evidence>
<keyword evidence="7" id="KW-1185">Reference proteome</keyword>
<evidence type="ECO:0000256" key="4">
    <source>
        <dbReference type="ARBA" id="ARBA00023136"/>
    </source>
</evidence>
<dbReference type="PANTHER" id="PTHR35814:SF1">
    <property type="entry name" value="GLUTATHIONE S-TRANSFERASE-RELATED"/>
    <property type="match status" value="1"/>
</dbReference>
<evidence type="ECO:0008006" key="8">
    <source>
        <dbReference type="Google" id="ProtNLM"/>
    </source>
</evidence>
<evidence type="ECO:0000256" key="1">
    <source>
        <dbReference type="ARBA" id="ARBA00004370"/>
    </source>
</evidence>
<gene>
    <name evidence="6" type="ORF">FU658_12120</name>
</gene>
<protein>
    <recommendedName>
        <fullName evidence="8">Glutathione S-transferase</fullName>
    </recommendedName>
</protein>
<dbReference type="OrthoDB" id="8537976at2"/>
<dbReference type="InterPro" id="IPR023352">
    <property type="entry name" value="MAPEG-like_dom_sf"/>
</dbReference>
<feature type="transmembrane region" description="Helical" evidence="5">
    <location>
        <begin position="107"/>
        <end position="129"/>
    </location>
</feature>
<comment type="subcellular location">
    <subcellularLocation>
        <location evidence="1">Membrane</location>
    </subcellularLocation>
</comment>
<keyword evidence="2 5" id="KW-0812">Transmembrane</keyword>
<evidence type="ECO:0000256" key="5">
    <source>
        <dbReference type="SAM" id="Phobius"/>
    </source>
</evidence>
<feature type="transmembrane region" description="Helical" evidence="5">
    <location>
        <begin position="6"/>
        <end position="26"/>
    </location>
</feature>
<evidence type="ECO:0000313" key="7">
    <source>
        <dbReference type="Proteomes" id="UP000321248"/>
    </source>
</evidence>
<dbReference type="GO" id="GO:0016020">
    <property type="term" value="C:membrane"/>
    <property type="evidence" value="ECO:0007669"/>
    <property type="project" value="UniProtKB-SubCell"/>
</dbReference>
<keyword evidence="4 5" id="KW-0472">Membrane</keyword>
<dbReference type="Proteomes" id="UP000321248">
    <property type="component" value="Unassembled WGS sequence"/>
</dbReference>
<organism evidence="6 7">
    <name type="scientific">Alkalisalibacterium limincola</name>
    <dbReference type="NCBI Taxonomy" id="2699169"/>
    <lineage>
        <taxon>Bacteria</taxon>
        <taxon>Pseudomonadati</taxon>
        <taxon>Pseudomonadota</taxon>
        <taxon>Gammaproteobacteria</taxon>
        <taxon>Lysobacterales</taxon>
        <taxon>Lysobacteraceae</taxon>
        <taxon>Alkalisalibacterium</taxon>
    </lineage>
</organism>
<proteinExistence type="predicted"/>
<reference evidence="6 7" key="1">
    <citation type="submission" date="2019-08" db="EMBL/GenBank/DDBJ databases">
        <authorList>
            <person name="Karlyshev A.V."/>
        </authorList>
    </citation>
    <scope>NUCLEOTIDE SEQUENCE [LARGE SCALE GENOMIC DNA]</scope>
    <source>
        <strain evidence="6 7">Alg18-2.2</strain>
    </source>
</reference>
<dbReference type="AlphaFoldDB" id="A0A5C8KMT8"/>
<sequence>MPFPLITGLYAGLSLLLVLVLAYRVVASRRATRTGLGAGGSLALEQRIRAHGNAVEYLPMGLLGLLLLELTGHSAWLVHALGATLLLGRMLHAWGLSVSAGTSQGRLLGTLLTWLAFVAMAVLMVWRFFR</sequence>
<evidence type="ECO:0000256" key="2">
    <source>
        <dbReference type="ARBA" id="ARBA00022692"/>
    </source>
</evidence>
<dbReference type="Gene3D" id="1.20.120.550">
    <property type="entry name" value="Membrane associated eicosanoid/glutathione metabolism-like domain"/>
    <property type="match status" value="1"/>
</dbReference>
<dbReference type="EMBL" id="VRTS01000009">
    <property type="protein sequence ID" value="TXK60525.1"/>
    <property type="molecule type" value="Genomic_DNA"/>
</dbReference>
<dbReference type="SUPFAM" id="SSF161084">
    <property type="entry name" value="MAPEG domain-like"/>
    <property type="match status" value="1"/>
</dbReference>
<comment type="caution">
    <text evidence="6">The sequence shown here is derived from an EMBL/GenBank/DDBJ whole genome shotgun (WGS) entry which is preliminary data.</text>
</comment>
<evidence type="ECO:0000256" key="3">
    <source>
        <dbReference type="ARBA" id="ARBA00022989"/>
    </source>
</evidence>
<dbReference type="Pfam" id="PF01124">
    <property type="entry name" value="MAPEG"/>
    <property type="match status" value="1"/>
</dbReference>
<dbReference type="PANTHER" id="PTHR35814">
    <property type="match status" value="1"/>
</dbReference>
<keyword evidence="3 5" id="KW-1133">Transmembrane helix</keyword>
<dbReference type="RefSeq" id="WP_147892318.1">
    <property type="nucleotide sequence ID" value="NZ_VRTS01000009.1"/>
</dbReference>
<accession>A0A5C8KMT8</accession>
<feature type="transmembrane region" description="Helical" evidence="5">
    <location>
        <begin position="57"/>
        <end position="87"/>
    </location>
</feature>
<name>A0A5C8KMT8_9GAMM</name>
<dbReference type="InterPro" id="IPR001129">
    <property type="entry name" value="Membr-assoc_MAPEG"/>
</dbReference>